<gene>
    <name evidence="3" type="ORF">B5E88_03050</name>
    <name evidence="2" type="ORF">U1294_00915</name>
</gene>
<name>A0A1Y4R1J2_9ENTE</name>
<evidence type="ECO:0000259" key="1">
    <source>
        <dbReference type="Pfam" id="PF00535"/>
    </source>
</evidence>
<dbReference type="InterPro" id="IPR001173">
    <property type="entry name" value="Glyco_trans_2-like"/>
</dbReference>
<dbReference type="CDD" id="cd02440">
    <property type="entry name" value="AdoMet_MTases"/>
    <property type="match status" value="1"/>
</dbReference>
<dbReference type="EMBL" id="JAXOGL010000001">
    <property type="protein sequence ID" value="MDZ5596801.1"/>
    <property type="molecule type" value="Genomic_DNA"/>
</dbReference>
<dbReference type="InterPro" id="IPR050834">
    <property type="entry name" value="Glycosyltransf_2"/>
</dbReference>
<dbReference type="GO" id="GO:0044010">
    <property type="term" value="P:single-species biofilm formation"/>
    <property type="evidence" value="ECO:0007669"/>
    <property type="project" value="TreeGrafter"/>
</dbReference>
<sequence length="1087" mass="126494">MKYDFELSLDEHTSLGKIVKQIKPHSNVLEFGPGNGRMTRYLIDVLHCEVSIVEFDKELFDFVMTFAKDGVYGNIEDYHWVEKFKGQKYDAVVFADVLEHLTNPEEVLKQVVPFLKEDGQVLITFPNLAHNSVLIDLFNNQLNWNQYGLLDATHHSFFTEKGFLDLFQRVGLNVAIEDFTYSQVGQNEIDSHYEDLPLDVQFAFKNRLFGEVYQYFFALQKSPVAQPILEQPENSSFVKHVNIYFETPSGITSLTYTMNNRTGENRRYDLQVAEDVQNVYVEPLRGDGIVSFKAYINNQPYRRFTQKAMWNKDGIYLFSNTESENHFVFSGKGVANKTLSIELEYLFDGEFSEIQHVILNDFKRHRLEKMRIEQQRAEYEKQVQARYESMALRYNQVVESKAWQRHRKFKQFRDQLFANRSHKKLRDELIHLNIESVEVDSELHTTIIKGWGYSKVDHEPLNYQLQYDEGCFYKVTPLYRKDVNDALKLPDKKKYGFIIEVEHFENQGNVHLYVQTINGEQIPVLIDRHNLSNASVYRRVRYLLGMMRHLGIKGTIQHIKQRKNNQDAYDRWIEENESYDINQIKQEIATFSYQPKISIAVPVYNVEEKWLRACVDSLKNQYYSNWELCIADDASTQSYIRPLLEGMMAEDERIKVVFRSENGHISEATNSALGICTGDYIGFMDNDDELAPNALYEVVKALNEDRAIEFIYTDEDKITTRGKRFDPFFKPNWNETLLLGHNYITHFVVVKNDLVLREVGGLRKEYNGSQDYDFVLRATQKAKKIHHIAKILYHWRTVETSTALDPQTKEYAYVAGRRALEDHILRMNQRGKVTMTKNYGAYKIDFDHGDKAKISIIPTNPELVDATWAKALLEKTNYSNCELLLPAKVADLKNPRLTLTSATSVEQLIEAATGEYFVFIDARLLPADYRWLEEMMNFMKQKHAGLVTGKIVNQDDFVMNIGVVVDAQAKEIQYEQAGVSNKTIGYYFRPVLPREIYTATEDCLMISKEDYQRIGGFDFTLANQLQGIDLSLKVQDLGKKVIFTPYATLVEQTNINRQIERKAKENFIDTHQSQILADYYQNPNKLG</sequence>
<dbReference type="AlphaFoldDB" id="A0A1Y4R1J2"/>
<reference evidence="4" key="1">
    <citation type="submission" date="2017-04" db="EMBL/GenBank/DDBJ databases">
        <title>Function of individual gut microbiota members based on whole genome sequencing of pure cultures obtained from chicken caecum.</title>
        <authorList>
            <person name="Medvecky M."/>
            <person name="Cejkova D."/>
            <person name="Polansky O."/>
            <person name="Karasova D."/>
            <person name="Kubasova T."/>
            <person name="Cizek A."/>
            <person name="Rychlik I."/>
        </authorList>
    </citation>
    <scope>NUCLEOTIDE SEQUENCE [LARGE SCALE GENOMIC DNA]</scope>
    <source>
        <strain evidence="4">An144</strain>
    </source>
</reference>
<dbReference type="Gene3D" id="3.90.550.10">
    <property type="entry name" value="Spore Coat Polysaccharide Biosynthesis Protein SpsA, Chain A"/>
    <property type="match status" value="2"/>
</dbReference>
<dbReference type="Pfam" id="PF13489">
    <property type="entry name" value="Methyltransf_23"/>
    <property type="match status" value="1"/>
</dbReference>
<dbReference type="Proteomes" id="UP001290582">
    <property type="component" value="Unassembled WGS sequence"/>
</dbReference>
<dbReference type="CDD" id="cd04184">
    <property type="entry name" value="GT2_RfbC_Mx_like"/>
    <property type="match status" value="1"/>
</dbReference>
<comment type="caution">
    <text evidence="3">The sequence shown here is derived from an EMBL/GenBank/DDBJ whole genome shotgun (WGS) entry which is preliminary data.</text>
</comment>
<keyword evidence="2" id="KW-0808">Transferase</keyword>
<reference evidence="3" key="2">
    <citation type="journal article" date="2018" name="BMC Genomics">
        <title>Whole genome sequencing and function prediction of 133 gut anaerobes isolated from chicken caecum in pure cultures.</title>
        <authorList>
            <person name="Medvecky M."/>
            <person name="Cejkova D."/>
            <person name="Polansky O."/>
            <person name="Karasova D."/>
            <person name="Kubasova T."/>
            <person name="Cizek A."/>
            <person name="Rychlik I."/>
        </authorList>
    </citation>
    <scope>NUCLEOTIDE SEQUENCE</scope>
    <source>
        <strain evidence="3">An144</strain>
    </source>
</reference>
<dbReference type="GeneID" id="60871953"/>
<dbReference type="Proteomes" id="UP000196074">
    <property type="component" value="Unassembled WGS sequence"/>
</dbReference>
<evidence type="ECO:0000313" key="4">
    <source>
        <dbReference type="Proteomes" id="UP000196074"/>
    </source>
</evidence>
<reference evidence="2" key="3">
    <citation type="submission" date="2023-12" db="EMBL/GenBank/DDBJ databases">
        <title>Molecular genomic analyses of Enterococcus cecorum from sepsis oubreaks in broilers.</title>
        <authorList>
            <person name="Rhoads D."/>
            <person name="Alrubaye A."/>
        </authorList>
    </citation>
    <scope>NUCLEOTIDE SEQUENCE</scope>
    <source>
        <strain evidence="2">1755</strain>
    </source>
</reference>
<protein>
    <submittedName>
        <fullName evidence="2">Glycosyltransferase</fullName>
        <ecNumber evidence="2">2.4.-.-</ecNumber>
    </submittedName>
</protein>
<dbReference type="GO" id="GO:0016757">
    <property type="term" value="F:glycosyltransferase activity"/>
    <property type="evidence" value="ECO:0007669"/>
    <property type="project" value="UniProtKB-KW"/>
</dbReference>
<dbReference type="SUPFAM" id="SSF53335">
    <property type="entry name" value="S-adenosyl-L-methionine-dependent methyltransferases"/>
    <property type="match status" value="1"/>
</dbReference>
<dbReference type="PANTHER" id="PTHR43685">
    <property type="entry name" value="GLYCOSYLTRANSFERASE"/>
    <property type="match status" value="1"/>
</dbReference>
<dbReference type="InterPro" id="IPR029063">
    <property type="entry name" value="SAM-dependent_MTases_sf"/>
</dbReference>
<dbReference type="RefSeq" id="WP_016252496.1">
    <property type="nucleotide sequence ID" value="NZ_CP010064.1"/>
</dbReference>
<dbReference type="EMBL" id="NFLC01000004">
    <property type="protein sequence ID" value="OUQ11190.1"/>
    <property type="molecule type" value="Genomic_DNA"/>
</dbReference>
<evidence type="ECO:0000313" key="3">
    <source>
        <dbReference type="EMBL" id="OUQ11190.1"/>
    </source>
</evidence>
<feature type="domain" description="Glycosyltransferase 2-like" evidence="1">
    <location>
        <begin position="598"/>
        <end position="751"/>
    </location>
</feature>
<accession>A0A1Y4R1J2</accession>
<organism evidence="3 4">
    <name type="scientific">Enterococcus cecorum</name>
    <dbReference type="NCBI Taxonomy" id="44008"/>
    <lineage>
        <taxon>Bacteria</taxon>
        <taxon>Bacillati</taxon>
        <taxon>Bacillota</taxon>
        <taxon>Bacilli</taxon>
        <taxon>Lactobacillales</taxon>
        <taxon>Enterococcaceae</taxon>
        <taxon>Enterococcus</taxon>
    </lineage>
</organism>
<dbReference type="SUPFAM" id="SSF53448">
    <property type="entry name" value="Nucleotide-diphospho-sugar transferases"/>
    <property type="match status" value="2"/>
</dbReference>
<dbReference type="Pfam" id="PF00535">
    <property type="entry name" value="Glycos_transf_2"/>
    <property type="match status" value="1"/>
</dbReference>
<evidence type="ECO:0000313" key="2">
    <source>
        <dbReference type="EMBL" id="MDZ5596801.1"/>
    </source>
</evidence>
<proteinExistence type="predicted"/>
<dbReference type="InterPro" id="IPR029044">
    <property type="entry name" value="Nucleotide-diphossugar_trans"/>
</dbReference>
<dbReference type="Gene3D" id="3.40.50.150">
    <property type="entry name" value="Vaccinia Virus protein VP39"/>
    <property type="match status" value="1"/>
</dbReference>
<dbReference type="PANTHER" id="PTHR43685:SF2">
    <property type="entry name" value="GLYCOSYLTRANSFERASE 2-LIKE DOMAIN-CONTAINING PROTEIN"/>
    <property type="match status" value="1"/>
</dbReference>
<keyword evidence="2" id="KW-0328">Glycosyltransferase</keyword>
<dbReference type="EC" id="2.4.-.-" evidence="2"/>